<dbReference type="Pfam" id="PF00013">
    <property type="entry name" value="KH_1"/>
    <property type="match status" value="5"/>
</dbReference>
<protein>
    <recommendedName>
        <fullName evidence="4">K Homology domain-containing protein</fullName>
    </recommendedName>
</protein>
<sequence>MSFALTPSKRPHDRNSLELNGRGKWHKSGNFRPQSQYMKISPGSTIFRVLCPASKTGSVIGKGGTNVSQIRQESGAKVRVEEVIPGCDERVIAIAGFDKETEASGEQSKVDEDHNDNEESDEAKEHEENNENKESSSAEDSPSEKATSSVQKALLLVFERMVEGESDNDADDEESNKSSSFVVRLLVLSSQVGCILGKGGCVIKQMAAESGAQIRILPRDKLPLCASPADELVQLTGGLDAVRKALQCVSQQLLENPPRERDSFPASKPTGPSSHPFGHPFPKAELYPLSNYRFPGQGPYASGPLDGVDYPSTLPPSIPKFHDNFIPSRMKPPQEILTFRLLCHNEKVGGVIGKGGTIIKALKLETGCDVKVLEGVPDLEDRIIVISGPAIPDERISAPQDAVLRVQARIVRAVPDSMEKIVLARIIVSPGQIGCLLGKGGAIISEMRKLSGAQIRILGKDQVPKCASENEVVQITGEFEAVQEALVQITSRLKHHLFRETFPSINHPSHPAFPDQVPSFSSYMGRREHSPPGMFPNLGPSFHKYEPPGGLPPHGGIHPHNERSTFVHGIHRPGIPPHSSERLPPPAPWGPQARIDGGAMGISEYPGGPQRRTGAYGGGSQPAIITSTTVEVVVPRSLVPLIYGEDGGCLKQIRQISGAKITITEPRPGETETWSGFSLRFFSICRKTKKVEECKNLFLQFCDNPKLSGTLVGTDFKLCRSTRSFMEMHCPIGFIEELFESQTVLSFPMEQEKDEVLFSSKESCFYAMFHQFRLFEEIIGWEGT</sequence>
<keyword evidence="2" id="KW-0694">RNA-binding</keyword>
<dbReference type="CDD" id="cd22460">
    <property type="entry name" value="KH-I_PEPPER_rpt2_like"/>
    <property type="match status" value="2"/>
</dbReference>
<organism evidence="5 6">
    <name type="scientific">Protea cynaroides</name>
    <dbReference type="NCBI Taxonomy" id="273540"/>
    <lineage>
        <taxon>Eukaryota</taxon>
        <taxon>Viridiplantae</taxon>
        <taxon>Streptophyta</taxon>
        <taxon>Embryophyta</taxon>
        <taxon>Tracheophyta</taxon>
        <taxon>Spermatophyta</taxon>
        <taxon>Magnoliopsida</taxon>
        <taxon>Proteales</taxon>
        <taxon>Proteaceae</taxon>
        <taxon>Protea</taxon>
    </lineage>
</organism>
<evidence type="ECO:0000256" key="2">
    <source>
        <dbReference type="PROSITE-ProRule" id="PRU00117"/>
    </source>
</evidence>
<feature type="domain" description="K Homology" evidence="4">
    <location>
        <begin position="335"/>
        <end position="408"/>
    </location>
</feature>
<dbReference type="SUPFAM" id="SSF54791">
    <property type="entry name" value="Eukaryotic type KH-domain (KH-domain type I)"/>
    <property type="match status" value="5"/>
</dbReference>
<keyword evidence="1" id="KW-0677">Repeat</keyword>
<keyword evidence="6" id="KW-1185">Reference proteome</keyword>
<feature type="domain" description="K Homology" evidence="4">
    <location>
        <begin position="420"/>
        <end position="494"/>
    </location>
</feature>
<feature type="domain" description="K Homology" evidence="4">
    <location>
        <begin position="179"/>
        <end position="254"/>
    </location>
</feature>
<dbReference type="OrthoDB" id="442947at2759"/>
<dbReference type="PROSITE" id="PS50084">
    <property type="entry name" value="KH_TYPE_1"/>
    <property type="match status" value="5"/>
</dbReference>
<feature type="region of interest" description="Disordered" evidence="3">
    <location>
        <begin position="97"/>
        <end position="146"/>
    </location>
</feature>
<dbReference type="Proteomes" id="UP001141806">
    <property type="component" value="Unassembled WGS sequence"/>
</dbReference>
<dbReference type="GO" id="GO:0003723">
    <property type="term" value="F:RNA binding"/>
    <property type="evidence" value="ECO:0007669"/>
    <property type="project" value="UniProtKB-UniRule"/>
</dbReference>
<dbReference type="InterPro" id="IPR004088">
    <property type="entry name" value="KH_dom_type_1"/>
</dbReference>
<evidence type="ECO:0000313" key="6">
    <source>
        <dbReference type="Proteomes" id="UP001141806"/>
    </source>
</evidence>
<proteinExistence type="predicted"/>
<feature type="compositionally biased region" description="Acidic residues" evidence="3">
    <location>
        <begin position="113"/>
        <end position="122"/>
    </location>
</feature>
<evidence type="ECO:0000256" key="3">
    <source>
        <dbReference type="SAM" id="MobiDB-lite"/>
    </source>
</evidence>
<feature type="domain" description="K Homology" evidence="4">
    <location>
        <begin position="626"/>
        <end position="703"/>
    </location>
</feature>
<dbReference type="EMBL" id="JAMYWD010000008">
    <property type="protein sequence ID" value="KAJ4962663.1"/>
    <property type="molecule type" value="Genomic_DNA"/>
</dbReference>
<feature type="domain" description="K Homology" evidence="4">
    <location>
        <begin position="43"/>
        <end position="155"/>
    </location>
</feature>
<dbReference type="Gene3D" id="3.30.310.210">
    <property type="match status" value="1"/>
</dbReference>
<accession>A0A9Q0HDC2</accession>
<dbReference type="Gene3D" id="3.30.1370.10">
    <property type="entry name" value="K Homology domain, type 1"/>
    <property type="match status" value="3"/>
</dbReference>
<name>A0A9Q0HDC2_9MAGN</name>
<gene>
    <name evidence="5" type="ORF">NE237_022602</name>
</gene>
<feature type="compositionally biased region" description="Basic and acidic residues" evidence="3">
    <location>
        <begin position="97"/>
        <end position="112"/>
    </location>
</feature>
<feature type="region of interest" description="Disordered" evidence="3">
    <location>
        <begin position="256"/>
        <end position="279"/>
    </location>
</feature>
<evidence type="ECO:0000256" key="1">
    <source>
        <dbReference type="ARBA" id="ARBA00022737"/>
    </source>
</evidence>
<feature type="compositionally biased region" description="Basic and acidic residues" evidence="3">
    <location>
        <begin position="123"/>
        <end position="136"/>
    </location>
</feature>
<dbReference type="AlphaFoldDB" id="A0A9Q0HDC2"/>
<dbReference type="InterPro" id="IPR036612">
    <property type="entry name" value="KH_dom_type_1_sf"/>
</dbReference>
<dbReference type="InterPro" id="IPR004087">
    <property type="entry name" value="KH_dom"/>
</dbReference>
<dbReference type="SMART" id="SM00322">
    <property type="entry name" value="KH"/>
    <property type="match status" value="5"/>
</dbReference>
<feature type="region of interest" description="Disordered" evidence="3">
    <location>
        <begin position="1"/>
        <end position="33"/>
    </location>
</feature>
<evidence type="ECO:0000313" key="5">
    <source>
        <dbReference type="EMBL" id="KAJ4962663.1"/>
    </source>
</evidence>
<comment type="caution">
    <text evidence="5">The sequence shown here is derived from an EMBL/GenBank/DDBJ whole genome shotgun (WGS) entry which is preliminary data.</text>
</comment>
<dbReference type="PANTHER" id="PTHR10288">
    <property type="entry name" value="KH DOMAIN CONTAINING RNA BINDING PROTEIN"/>
    <property type="match status" value="1"/>
</dbReference>
<reference evidence="5" key="1">
    <citation type="journal article" date="2023" name="Plant J.">
        <title>The genome of the king protea, Protea cynaroides.</title>
        <authorList>
            <person name="Chang J."/>
            <person name="Duong T.A."/>
            <person name="Schoeman C."/>
            <person name="Ma X."/>
            <person name="Roodt D."/>
            <person name="Barker N."/>
            <person name="Li Z."/>
            <person name="Van de Peer Y."/>
            <person name="Mizrachi E."/>
        </authorList>
    </citation>
    <scope>NUCLEOTIDE SEQUENCE</scope>
    <source>
        <tissue evidence="5">Young leaves</tissue>
    </source>
</reference>
<dbReference type="CDD" id="cd22459">
    <property type="entry name" value="KH-I_PEPPER_rpt1_like"/>
    <property type="match status" value="1"/>
</dbReference>
<evidence type="ECO:0000259" key="4">
    <source>
        <dbReference type="SMART" id="SM00322"/>
    </source>
</evidence>